<dbReference type="SMART" id="SM00382">
    <property type="entry name" value="AAA"/>
    <property type="match status" value="1"/>
</dbReference>
<keyword evidence="3 5" id="KW-0067">ATP-binding</keyword>
<evidence type="ECO:0000313" key="6">
    <source>
        <dbReference type="Proteomes" id="UP000243626"/>
    </source>
</evidence>
<dbReference type="Gene3D" id="3.40.50.300">
    <property type="entry name" value="P-loop containing nucleotide triphosphate hydrolases"/>
    <property type="match status" value="1"/>
</dbReference>
<dbReference type="GO" id="GO:0016887">
    <property type="term" value="F:ATP hydrolysis activity"/>
    <property type="evidence" value="ECO:0007669"/>
    <property type="project" value="InterPro"/>
</dbReference>
<organism evidence="5 6">
    <name type="scientific">Nosocomiicoccus massiliensis</name>
    <dbReference type="NCBI Taxonomy" id="1232430"/>
    <lineage>
        <taxon>Bacteria</taxon>
        <taxon>Bacillati</taxon>
        <taxon>Bacillota</taxon>
        <taxon>Bacilli</taxon>
        <taxon>Bacillales</taxon>
        <taxon>Staphylococcaceae</taxon>
        <taxon>Nosocomiicoccus</taxon>
    </lineage>
</organism>
<evidence type="ECO:0000256" key="2">
    <source>
        <dbReference type="ARBA" id="ARBA00022741"/>
    </source>
</evidence>
<gene>
    <name evidence="5" type="ORF">CJ229_000520</name>
</gene>
<dbReference type="PANTHER" id="PTHR42939">
    <property type="entry name" value="ABC TRANSPORTER ATP-BINDING PROTEIN ALBC-RELATED"/>
    <property type="match status" value="1"/>
</dbReference>
<dbReference type="InterPro" id="IPR027417">
    <property type="entry name" value="P-loop_NTPase"/>
</dbReference>
<dbReference type="CDD" id="cd03230">
    <property type="entry name" value="ABC_DR_subfamily_A"/>
    <property type="match status" value="1"/>
</dbReference>
<dbReference type="Proteomes" id="UP000243626">
    <property type="component" value="Chromosome"/>
</dbReference>
<dbReference type="PROSITE" id="PS50893">
    <property type="entry name" value="ABC_TRANSPORTER_2"/>
    <property type="match status" value="1"/>
</dbReference>
<dbReference type="AlphaFoldDB" id="A0AAF1BNI1"/>
<feature type="domain" description="ABC transporter" evidence="4">
    <location>
        <begin position="6"/>
        <end position="231"/>
    </location>
</feature>
<dbReference type="RefSeq" id="WP_102167524.1">
    <property type="nucleotide sequence ID" value="NZ_CP136964.1"/>
</dbReference>
<dbReference type="KEGG" id="nmy:CJ229_000520"/>
<protein>
    <submittedName>
        <fullName evidence="5">ABC transporter ATP-binding protein</fullName>
    </submittedName>
</protein>
<dbReference type="GO" id="GO:0005524">
    <property type="term" value="F:ATP binding"/>
    <property type="evidence" value="ECO:0007669"/>
    <property type="project" value="UniProtKB-KW"/>
</dbReference>
<accession>A0AAF1BNI1</accession>
<evidence type="ECO:0000256" key="1">
    <source>
        <dbReference type="ARBA" id="ARBA00022448"/>
    </source>
</evidence>
<dbReference type="Pfam" id="PF00005">
    <property type="entry name" value="ABC_tran"/>
    <property type="match status" value="1"/>
</dbReference>
<evidence type="ECO:0000256" key="3">
    <source>
        <dbReference type="ARBA" id="ARBA00022840"/>
    </source>
</evidence>
<proteinExistence type="predicted"/>
<dbReference type="InterPro" id="IPR051782">
    <property type="entry name" value="ABC_Transporter_VariousFunc"/>
</dbReference>
<dbReference type="PANTHER" id="PTHR42939:SF3">
    <property type="entry name" value="ABC TRANSPORTER ATP-BINDING COMPONENT"/>
    <property type="match status" value="1"/>
</dbReference>
<evidence type="ECO:0000259" key="4">
    <source>
        <dbReference type="PROSITE" id="PS50893"/>
    </source>
</evidence>
<keyword evidence="6" id="KW-1185">Reference proteome</keyword>
<name>A0AAF1BNI1_9STAP</name>
<evidence type="ECO:0000313" key="5">
    <source>
        <dbReference type="EMBL" id="WOS96260.1"/>
    </source>
</evidence>
<keyword evidence="1" id="KW-0813">Transport</keyword>
<dbReference type="InterPro" id="IPR003593">
    <property type="entry name" value="AAA+_ATPase"/>
</dbReference>
<reference evidence="6" key="1">
    <citation type="submission" date="2017-09" db="EMBL/GenBank/DDBJ databases">
        <title>Bacterial strain isolated from the female urinary microbiota.</title>
        <authorList>
            <person name="Thomas-White K."/>
            <person name="Kumar N."/>
            <person name="Forster S."/>
            <person name="Putonti C."/>
            <person name="Lawley T."/>
            <person name="Wolfe A.J."/>
        </authorList>
    </citation>
    <scope>NUCLEOTIDE SEQUENCE [LARGE SCALE GENOMIC DNA]</scope>
    <source>
        <strain evidence="6">UMB0959</strain>
    </source>
</reference>
<dbReference type="InterPro" id="IPR003439">
    <property type="entry name" value="ABC_transporter-like_ATP-bd"/>
</dbReference>
<dbReference type="EMBL" id="CP136964">
    <property type="protein sequence ID" value="WOS96260.1"/>
    <property type="molecule type" value="Genomic_DNA"/>
</dbReference>
<sequence>MNQNAVELKNVNKHYKDFTIEDLNLNIKKGFVTGFVGRNGAGKSTTIEMIMNLTRPNSGEVKVFGLDISNNEKVVKDKIGYVDAASNYMESFKLNDIIKYVSKTYSNWDEKACSHYIKEFNLPLNKKFKDFSTGMRAKASIALALSHNAELFIMDEPTTGLDPVVRREIIETLREIMVNEDRTILFSTHITEDLEKLADYIVMIDDGEIILNTSKNDLAENYFIVHGSNDLLDRDTESYFTSIKKGDVNFEALTKSPKEVEAVFSDTVVIEPVKIDDIIYHLKGEK</sequence>
<keyword evidence="2" id="KW-0547">Nucleotide-binding</keyword>
<dbReference type="SUPFAM" id="SSF52540">
    <property type="entry name" value="P-loop containing nucleoside triphosphate hydrolases"/>
    <property type="match status" value="1"/>
</dbReference>